<dbReference type="EMBL" id="LT670818">
    <property type="protein sequence ID" value="SHH40626.1"/>
    <property type="molecule type" value="Genomic_DNA"/>
</dbReference>
<gene>
    <name evidence="2" type="ORF">SAMN05444169_7287</name>
</gene>
<dbReference type="RefSeq" id="WP_079570401.1">
    <property type="nucleotide sequence ID" value="NZ_LT670818.1"/>
</dbReference>
<sequence>MTQTIEEKNKAFVLEAFETLFNKRDYAAAERFWSPNYIQHSAHIPPGREGLFALVKGTPDSLHYENGLTVANGDYVLLHGRFSGMGLPANWIVVDIVRLENGRLAEHWDVIEDEATKEASVSGLPMFGTTFPSG</sequence>
<dbReference type="GO" id="GO:0030638">
    <property type="term" value="P:polyketide metabolic process"/>
    <property type="evidence" value="ECO:0007669"/>
    <property type="project" value="InterPro"/>
</dbReference>
<evidence type="ECO:0000259" key="1">
    <source>
        <dbReference type="Pfam" id="PF12680"/>
    </source>
</evidence>
<dbReference type="OrthoDB" id="8410224at2"/>
<dbReference type="SUPFAM" id="SSF54427">
    <property type="entry name" value="NTF2-like"/>
    <property type="match status" value="1"/>
</dbReference>
<dbReference type="Gene3D" id="3.10.450.50">
    <property type="match status" value="1"/>
</dbReference>
<evidence type="ECO:0000313" key="2">
    <source>
        <dbReference type="EMBL" id="SHH40626.1"/>
    </source>
</evidence>
<name>A0A1M5SQ60_9BRAD</name>
<feature type="domain" description="SnoaL-like" evidence="1">
    <location>
        <begin position="15"/>
        <end position="107"/>
    </location>
</feature>
<dbReference type="Proteomes" id="UP000190675">
    <property type="component" value="Chromosome I"/>
</dbReference>
<evidence type="ECO:0000313" key="3">
    <source>
        <dbReference type="Proteomes" id="UP000190675"/>
    </source>
</evidence>
<dbReference type="InterPro" id="IPR032710">
    <property type="entry name" value="NTF2-like_dom_sf"/>
</dbReference>
<dbReference type="AlphaFoldDB" id="A0A1M5SQ60"/>
<dbReference type="Pfam" id="PF12680">
    <property type="entry name" value="SnoaL_2"/>
    <property type="match status" value="1"/>
</dbReference>
<dbReference type="InterPro" id="IPR037401">
    <property type="entry name" value="SnoaL-like"/>
</dbReference>
<accession>A0A1M5SQ60</accession>
<reference evidence="2 3" key="1">
    <citation type="submission" date="2016-11" db="EMBL/GenBank/DDBJ databases">
        <authorList>
            <person name="Jaros S."/>
            <person name="Januszkiewicz K."/>
            <person name="Wedrychowicz H."/>
        </authorList>
    </citation>
    <scope>NUCLEOTIDE SEQUENCE [LARGE SCALE GENOMIC DNA]</scope>
    <source>
        <strain evidence="2 3">GAS242</strain>
    </source>
</reference>
<protein>
    <submittedName>
        <fullName evidence="2">Predicted SnoaL-like aldol condensation-catalyzing enzyme</fullName>
    </submittedName>
</protein>
<organism evidence="2 3">
    <name type="scientific">Bradyrhizobium erythrophlei</name>
    <dbReference type="NCBI Taxonomy" id="1437360"/>
    <lineage>
        <taxon>Bacteria</taxon>
        <taxon>Pseudomonadati</taxon>
        <taxon>Pseudomonadota</taxon>
        <taxon>Alphaproteobacteria</taxon>
        <taxon>Hyphomicrobiales</taxon>
        <taxon>Nitrobacteraceae</taxon>
        <taxon>Bradyrhizobium</taxon>
    </lineage>
</organism>
<proteinExistence type="predicted"/>